<evidence type="ECO:0000256" key="2">
    <source>
        <dbReference type="SAM" id="SignalP"/>
    </source>
</evidence>
<feature type="compositionally biased region" description="Polar residues" evidence="1">
    <location>
        <begin position="221"/>
        <end position="271"/>
    </location>
</feature>
<evidence type="ECO:0008006" key="5">
    <source>
        <dbReference type="Google" id="ProtNLM"/>
    </source>
</evidence>
<gene>
    <name evidence="3" type="ORF">TM35_000721200</name>
</gene>
<dbReference type="RefSeq" id="XP_028877483.1">
    <property type="nucleotide sequence ID" value="XM_029031242.1"/>
</dbReference>
<proteinExistence type="predicted"/>
<keyword evidence="2" id="KW-0732">Signal</keyword>
<accession>A0A1X0NFI6</accession>
<dbReference type="Proteomes" id="UP000192257">
    <property type="component" value="Unassembled WGS sequence"/>
</dbReference>
<protein>
    <recommendedName>
        <fullName evidence="5">Mucin-associated surface protein (MASP)</fullName>
    </recommendedName>
</protein>
<name>A0A1X0NFI6_9TRYP</name>
<evidence type="ECO:0000256" key="1">
    <source>
        <dbReference type="SAM" id="MobiDB-lite"/>
    </source>
</evidence>
<comment type="caution">
    <text evidence="3">The sequence shown here is derived from an EMBL/GenBank/DDBJ whole genome shotgun (WGS) entry which is preliminary data.</text>
</comment>
<sequence length="354" mass="37718">MTVMMTMMSRVMCVLAVVLCCTCGYTMADASSGNPNPYGEREGSHWEWDDFLMARSTNNGNRGKNLAEECPKNDAAVVDGIKCSEWLKTHQQEQVTNLGQSSALRAEDQIPKREGDQEGDINQPGGARSPGLPEMPNAAENGQGQQRDEDTLEEVKARGSPKQEVESEASVSADEAKGRSAERTLTTERQREESNAAVHGNHVTPSNTSESTTTVNSTTTQHSPQAAGTTATTESEDTYSTTIQPSPANTVSEESTATPSRDSSLNQQSPATDDVTAASESPETNTTTPPSTENTTTEAPTATPSPVPNTEISSTIASTVHNKANVDSSSISSVWMRTVAPLLIVVLLFTATVY</sequence>
<dbReference type="AlphaFoldDB" id="A0A1X0NFI6"/>
<dbReference type="GeneID" id="39991022"/>
<feature type="compositionally biased region" description="Basic and acidic residues" evidence="1">
    <location>
        <begin position="174"/>
        <end position="194"/>
    </location>
</feature>
<dbReference type="VEuPathDB" id="TriTrypDB:TM35_000721200"/>
<feature type="compositionally biased region" description="Low complexity" evidence="1">
    <location>
        <begin position="203"/>
        <end position="220"/>
    </location>
</feature>
<reference evidence="3 4" key="1">
    <citation type="submission" date="2017-03" db="EMBL/GenBank/DDBJ databases">
        <title>An alternative strategy for trypanosome survival in the mammalian bloodstream revealed through genome and transcriptome analysis of the ubiquitous bovine parasite Trypanosoma (Megatrypanum) theileri.</title>
        <authorList>
            <person name="Kelly S."/>
            <person name="Ivens A."/>
            <person name="Mott A."/>
            <person name="O'Neill E."/>
            <person name="Emms D."/>
            <person name="Macleod O."/>
            <person name="Voorheis P."/>
            <person name="Matthews J."/>
            <person name="Matthews K."/>
            <person name="Carrington M."/>
        </authorList>
    </citation>
    <scope>NUCLEOTIDE SEQUENCE [LARGE SCALE GENOMIC DNA]</scope>
    <source>
        <strain evidence="3">Edinburgh</strain>
    </source>
</reference>
<dbReference type="EMBL" id="NBCO01000072">
    <property type="protein sequence ID" value="ORC83417.1"/>
    <property type="molecule type" value="Genomic_DNA"/>
</dbReference>
<evidence type="ECO:0000313" key="3">
    <source>
        <dbReference type="EMBL" id="ORC83417.1"/>
    </source>
</evidence>
<feature type="compositionally biased region" description="Low complexity" evidence="1">
    <location>
        <begin position="276"/>
        <end position="304"/>
    </location>
</feature>
<feature type="compositionally biased region" description="Basic and acidic residues" evidence="1">
    <location>
        <begin position="146"/>
        <end position="165"/>
    </location>
</feature>
<keyword evidence="4" id="KW-1185">Reference proteome</keyword>
<organism evidence="3 4">
    <name type="scientific">Trypanosoma theileri</name>
    <dbReference type="NCBI Taxonomy" id="67003"/>
    <lineage>
        <taxon>Eukaryota</taxon>
        <taxon>Discoba</taxon>
        <taxon>Euglenozoa</taxon>
        <taxon>Kinetoplastea</taxon>
        <taxon>Metakinetoplastina</taxon>
        <taxon>Trypanosomatida</taxon>
        <taxon>Trypanosomatidae</taxon>
        <taxon>Trypanosoma</taxon>
    </lineage>
</organism>
<feature type="chain" id="PRO_5012597380" description="Mucin-associated surface protein (MASP)" evidence="2">
    <location>
        <begin position="29"/>
        <end position="354"/>
    </location>
</feature>
<feature type="signal peptide" evidence="2">
    <location>
        <begin position="1"/>
        <end position="28"/>
    </location>
</feature>
<evidence type="ECO:0000313" key="4">
    <source>
        <dbReference type="Proteomes" id="UP000192257"/>
    </source>
</evidence>
<feature type="region of interest" description="Disordered" evidence="1">
    <location>
        <begin position="111"/>
        <end position="312"/>
    </location>
</feature>